<accession>A0A1G1VRL3</accession>
<evidence type="ECO:0000313" key="3">
    <source>
        <dbReference type="Proteomes" id="UP000177324"/>
    </source>
</evidence>
<dbReference type="Proteomes" id="UP000177324">
    <property type="component" value="Unassembled WGS sequence"/>
</dbReference>
<dbReference type="STRING" id="1797589.A2784_04990"/>
<evidence type="ECO:0000259" key="1">
    <source>
        <dbReference type="Pfam" id="PF21956"/>
    </source>
</evidence>
<reference evidence="2 3" key="1">
    <citation type="journal article" date="2016" name="Nat. Commun.">
        <title>Thousands of microbial genomes shed light on interconnected biogeochemical processes in an aquifer system.</title>
        <authorList>
            <person name="Anantharaman K."/>
            <person name="Brown C.T."/>
            <person name="Hug L.A."/>
            <person name="Sharon I."/>
            <person name="Castelle C.J."/>
            <person name="Probst A.J."/>
            <person name="Thomas B.C."/>
            <person name="Singh A."/>
            <person name="Wilkins M.J."/>
            <person name="Karaoz U."/>
            <person name="Brodie E.L."/>
            <person name="Williams K.H."/>
            <person name="Hubbard S.S."/>
            <person name="Banfield J.F."/>
        </authorList>
    </citation>
    <scope>NUCLEOTIDE SEQUENCE [LARGE SCALE GENOMIC DNA]</scope>
</reference>
<evidence type="ECO:0000313" key="2">
    <source>
        <dbReference type="EMBL" id="OGY18038.1"/>
    </source>
</evidence>
<comment type="caution">
    <text evidence="2">The sequence shown here is derived from an EMBL/GenBank/DDBJ whole genome shotgun (WGS) entry which is preliminary data.</text>
</comment>
<name>A0A1G1VRL3_9BACT</name>
<dbReference type="Pfam" id="PF21956">
    <property type="entry name" value="DUF6922"/>
    <property type="match status" value="1"/>
</dbReference>
<dbReference type="AlphaFoldDB" id="A0A1G1VRL3"/>
<organism evidence="2 3">
    <name type="scientific">Candidatus Chisholmbacteria bacterium RIFCSPHIGHO2_01_FULL_48_12</name>
    <dbReference type="NCBI Taxonomy" id="1797589"/>
    <lineage>
        <taxon>Bacteria</taxon>
        <taxon>Candidatus Chisholmiibacteriota</taxon>
    </lineage>
</organism>
<protein>
    <recommendedName>
        <fullName evidence="1">DUF6922 domain-containing protein</fullName>
    </recommendedName>
</protein>
<proteinExistence type="predicted"/>
<sequence length="107" mass="12697">MGLPKLLQPYLASYDLSKLDVERNKELIMMEILNRGDDRAMEWLGKTYTQAEMRQVVKQPRRGMWFERTLNYWCKILGVSIPRPVYKRALFNLNPGHSGRYVSENFK</sequence>
<gene>
    <name evidence="2" type="ORF">A2784_04990</name>
</gene>
<dbReference type="InterPro" id="IPR053830">
    <property type="entry name" value="DUF6922"/>
</dbReference>
<dbReference type="EMBL" id="MHCH01000010">
    <property type="protein sequence ID" value="OGY18038.1"/>
    <property type="molecule type" value="Genomic_DNA"/>
</dbReference>
<feature type="domain" description="DUF6922" evidence="1">
    <location>
        <begin position="14"/>
        <end position="57"/>
    </location>
</feature>